<dbReference type="GO" id="GO:0005737">
    <property type="term" value="C:cytoplasm"/>
    <property type="evidence" value="ECO:0007669"/>
    <property type="project" value="UniProtKB-SubCell"/>
</dbReference>
<sequence length="58" mass="7072">MYTEFPIDTLLGNHLKKKKICRNSQLQEREKNRIVNFLKRKGFSWDDISRNFDEKQIT</sequence>
<evidence type="ECO:0000256" key="3">
    <source>
        <dbReference type="ARBA" id="ARBA00018111"/>
    </source>
</evidence>
<evidence type="ECO:0000259" key="5">
    <source>
        <dbReference type="Pfam" id="PF21981"/>
    </source>
</evidence>
<reference evidence="6" key="1">
    <citation type="submission" date="2018-05" db="EMBL/GenBank/DDBJ databases">
        <authorList>
            <person name="Lanie J.A."/>
            <person name="Ng W.-L."/>
            <person name="Kazmierczak K.M."/>
            <person name="Andrzejewski T.M."/>
            <person name="Davidsen T.M."/>
            <person name="Wayne K.J."/>
            <person name="Tettelin H."/>
            <person name="Glass J.I."/>
            <person name="Rusch D."/>
            <person name="Podicherti R."/>
            <person name="Tsui H.-C.T."/>
            <person name="Winkler M.E."/>
        </authorList>
    </citation>
    <scope>NUCLEOTIDE SEQUENCE</scope>
</reference>
<comment type="similarity">
    <text evidence="2">Belongs to the RecX family.</text>
</comment>
<keyword evidence="4" id="KW-0963">Cytoplasm</keyword>
<dbReference type="EMBL" id="UINC01044141">
    <property type="protein sequence ID" value="SVB49179.1"/>
    <property type="molecule type" value="Genomic_DNA"/>
</dbReference>
<proteinExistence type="inferred from homology"/>
<dbReference type="Pfam" id="PF21981">
    <property type="entry name" value="RecX_HTH3"/>
    <property type="match status" value="1"/>
</dbReference>
<feature type="domain" description="RecX third three-helical" evidence="5">
    <location>
        <begin position="17"/>
        <end position="50"/>
    </location>
</feature>
<name>A0A382EFM4_9ZZZZ</name>
<dbReference type="AlphaFoldDB" id="A0A382EFM4"/>
<organism evidence="6">
    <name type="scientific">marine metagenome</name>
    <dbReference type="NCBI Taxonomy" id="408172"/>
    <lineage>
        <taxon>unclassified sequences</taxon>
        <taxon>metagenomes</taxon>
        <taxon>ecological metagenomes</taxon>
    </lineage>
</organism>
<dbReference type="InterPro" id="IPR053925">
    <property type="entry name" value="RecX_HTH_3rd"/>
</dbReference>
<accession>A0A382EFM4</accession>
<comment type="subcellular location">
    <subcellularLocation>
        <location evidence="1">Cytoplasm</location>
    </subcellularLocation>
</comment>
<dbReference type="InterPro" id="IPR036388">
    <property type="entry name" value="WH-like_DNA-bd_sf"/>
</dbReference>
<dbReference type="Gene3D" id="1.10.10.10">
    <property type="entry name" value="Winged helix-like DNA-binding domain superfamily/Winged helix DNA-binding domain"/>
    <property type="match status" value="1"/>
</dbReference>
<evidence type="ECO:0000313" key="6">
    <source>
        <dbReference type="EMBL" id="SVB49179.1"/>
    </source>
</evidence>
<evidence type="ECO:0000256" key="4">
    <source>
        <dbReference type="ARBA" id="ARBA00022490"/>
    </source>
</evidence>
<evidence type="ECO:0000256" key="2">
    <source>
        <dbReference type="ARBA" id="ARBA00009695"/>
    </source>
</evidence>
<evidence type="ECO:0000256" key="1">
    <source>
        <dbReference type="ARBA" id="ARBA00004496"/>
    </source>
</evidence>
<gene>
    <name evidence="6" type="ORF">METZ01_LOCUS202033</name>
</gene>
<protein>
    <recommendedName>
        <fullName evidence="3">Regulatory protein RecX</fullName>
    </recommendedName>
</protein>